<dbReference type="InterPro" id="IPR013783">
    <property type="entry name" value="Ig-like_fold"/>
</dbReference>
<dbReference type="SMART" id="SM00408">
    <property type="entry name" value="IGc2"/>
    <property type="match status" value="1"/>
</dbReference>
<dbReference type="Gene3D" id="2.60.40.10">
    <property type="entry name" value="Immunoglobulins"/>
    <property type="match status" value="1"/>
</dbReference>
<keyword evidence="3" id="KW-1185">Reference proteome</keyword>
<dbReference type="InterPro" id="IPR036179">
    <property type="entry name" value="Ig-like_dom_sf"/>
</dbReference>
<gene>
    <name evidence="2" type="primary">Acey_s0097.g2994</name>
    <name evidence="2" type="synonym">Acey-zig-7</name>
    <name evidence="2" type="ORF">Y032_0097g2994</name>
</gene>
<dbReference type="Pfam" id="PF13927">
    <property type="entry name" value="Ig_3"/>
    <property type="match status" value="1"/>
</dbReference>
<evidence type="ECO:0000313" key="3">
    <source>
        <dbReference type="Proteomes" id="UP000024635"/>
    </source>
</evidence>
<dbReference type="OrthoDB" id="5970915at2759"/>
<organism evidence="2 3">
    <name type="scientific">Ancylostoma ceylanicum</name>
    <dbReference type="NCBI Taxonomy" id="53326"/>
    <lineage>
        <taxon>Eukaryota</taxon>
        <taxon>Metazoa</taxon>
        <taxon>Ecdysozoa</taxon>
        <taxon>Nematoda</taxon>
        <taxon>Chromadorea</taxon>
        <taxon>Rhabditida</taxon>
        <taxon>Rhabditina</taxon>
        <taxon>Rhabditomorpha</taxon>
        <taxon>Strongyloidea</taxon>
        <taxon>Ancylostomatidae</taxon>
        <taxon>Ancylostomatinae</taxon>
        <taxon>Ancylostoma</taxon>
    </lineage>
</organism>
<dbReference type="Pfam" id="PF26428">
    <property type="entry name" value="Zwei_Ig_N"/>
    <property type="match status" value="1"/>
</dbReference>
<comment type="caution">
    <text evidence="2">The sequence shown here is derived from an EMBL/GenBank/DDBJ whole genome shotgun (WGS) entry which is preliminary data.</text>
</comment>
<protein>
    <recommendedName>
        <fullName evidence="1">Ig-like domain-containing protein</fullName>
    </recommendedName>
</protein>
<dbReference type="PROSITE" id="PS50835">
    <property type="entry name" value="IG_LIKE"/>
    <property type="match status" value="1"/>
</dbReference>
<evidence type="ECO:0000259" key="1">
    <source>
        <dbReference type="PROSITE" id="PS50835"/>
    </source>
</evidence>
<dbReference type="InterPro" id="IPR003598">
    <property type="entry name" value="Ig_sub2"/>
</dbReference>
<dbReference type="SUPFAM" id="SSF48726">
    <property type="entry name" value="Immunoglobulin"/>
    <property type="match status" value="1"/>
</dbReference>
<accession>A0A016TJK8</accession>
<dbReference type="InterPro" id="IPR058814">
    <property type="entry name" value="ZIG1/7_N"/>
</dbReference>
<dbReference type="InterPro" id="IPR007110">
    <property type="entry name" value="Ig-like_dom"/>
</dbReference>
<dbReference type="Proteomes" id="UP000024635">
    <property type="component" value="Unassembled WGS sequence"/>
</dbReference>
<dbReference type="AlphaFoldDB" id="A0A016TJK8"/>
<name>A0A016TJK8_9BILA</name>
<proteinExistence type="predicted"/>
<reference evidence="3" key="1">
    <citation type="journal article" date="2015" name="Nat. Genet.">
        <title>The genome and transcriptome of the zoonotic hookworm Ancylostoma ceylanicum identify infection-specific gene families.</title>
        <authorList>
            <person name="Schwarz E.M."/>
            <person name="Hu Y."/>
            <person name="Antoshechkin I."/>
            <person name="Miller M.M."/>
            <person name="Sternberg P.W."/>
            <person name="Aroian R.V."/>
        </authorList>
    </citation>
    <scope>NUCLEOTIDE SEQUENCE</scope>
    <source>
        <strain evidence="3">HY135</strain>
    </source>
</reference>
<evidence type="ECO:0000313" key="2">
    <source>
        <dbReference type="EMBL" id="EYC02880.1"/>
    </source>
</evidence>
<sequence length="250" mass="27310">MVYSFSFREAFDSIIPCVYGNVSAHVLPTFSYVRVVGNLAIVARPIGHVGTDASPVQSNVGEFWCGIEKVGEEIPVEYGEFTRVRDGKVFEAKIKDRKAKLHFGKAPATVAGKYLCEVRGEDGQLLSGNMFVYSPPVLRLPTGAVFHEVPGARPPKVIGGVRTAKKGGSIELRCPVFAYPQAWVRWERDGAAIESHPSISYDGDNIVLSHMDSNMAGTYSCIADNSFPMFVDGPSMPHQLIFQQKVTVSP</sequence>
<feature type="domain" description="Ig-like" evidence="1">
    <location>
        <begin position="155"/>
        <end position="226"/>
    </location>
</feature>
<dbReference type="EMBL" id="JARK01001433">
    <property type="protein sequence ID" value="EYC02880.1"/>
    <property type="molecule type" value="Genomic_DNA"/>
</dbReference>